<protein>
    <submittedName>
        <fullName evidence="2">Predicted protein</fullName>
    </submittedName>
</protein>
<dbReference type="Proteomes" id="UP000001194">
    <property type="component" value="Unassembled WGS sequence"/>
</dbReference>
<keyword evidence="3" id="KW-1185">Reference proteome</keyword>
<reference evidence="2 3" key="1">
    <citation type="journal article" date="2008" name="Nature">
        <title>The genome of Laccaria bicolor provides insights into mycorrhizal symbiosis.</title>
        <authorList>
            <person name="Martin F."/>
            <person name="Aerts A."/>
            <person name="Ahren D."/>
            <person name="Brun A."/>
            <person name="Danchin E.G.J."/>
            <person name="Duchaussoy F."/>
            <person name="Gibon J."/>
            <person name="Kohler A."/>
            <person name="Lindquist E."/>
            <person name="Pereda V."/>
            <person name="Salamov A."/>
            <person name="Shapiro H.J."/>
            <person name="Wuyts J."/>
            <person name="Blaudez D."/>
            <person name="Buee M."/>
            <person name="Brokstein P."/>
            <person name="Canbaeck B."/>
            <person name="Cohen D."/>
            <person name="Courty P.E."/>
            <person name="Coutinho P.M."/>
            <person name="Delaruelle C."/>
            <person name="Detter J.C."/>
            <person name="Deveau A."/>
            <person name="DiFazio S."/>
            <person name="Duplessis S."/>
            <person name="Fraissinet-Tachet L."/>
            <person name="Lucic E."/>
            <person name="Frey-Klett P."/>
            <person name="Fourrey C."/>
            <person name="Feussner I."/>
            <person name="Gay G."/>
            <person name="Grimwood J."/>
            <person name="Hoegger P.J."/>
            <person name="Jain P."/>
            <person name="Kilaru S."/>
            <person name="Labbe J."/>
            <person name="Lin Y.C."/>
            <person name="Legue V."/>
            <person name="Le Tacon F."/>
            <person name="Marmeisse R."/>
            <person name="Melayah D."/>
            <person name="Montanini B."/>
            <person name="Muratet M."/>
            <person name="Nehls U."/>
            <person name="Niculita-Hirzel H."/>
            <person name="Oudot-Le Secq M.P."/>
            <person name="Peter M."/>
            <person name="Quesneville H."/>
            <person name="Rajashekar B."/>
            <person name="Reich M."/>
            <person name="Rouhier N."/>
            <person name="Schmutz J."/>
            <person name="Yin T."/>
            <person name="Chalot M."/>
            <person name="Henrissat B."/>
            <person name="Kuees U."/>
            <person name="Lucas S."/>
            <person name="Van de Peer Y."/>
            <person name="Podila G.K."/>
            <person name="Polle A."/>
            <person name="Pukkila P.J."/>
            <person name="Richardson P.M."/>
            <person name="Rouze P."/>
            <person name="Sanders I.R."/>
            <person name="Stajich J.E."/>
            <person name="Tunlid A."/>
            <person name="Tuskan G."/>
            <person name="Grigoriev I.V."/>
        </authorList>
    </citation>
    <scope>NUCLEOTIDE SEQUENCE [LARGE SCALE GENOMIC DNA]</scope>
    <source>
        <strain evidence="3">S238N-H82 / ATCC MYA-4686</strain>
    </source>
</reference>
<dbReference type="KEGG" id="lbc:LACBIDRAFT_327898"/>
<accession>B0DD58</accession>
<dbReference type="OrthoDB" id="2654423at2759"/>
<name>B0DD58_LACBS</name>
<dbReference type="AlphaFoldDB" id="B0DD58"/>
<proteinExistence type="predicted"/>
<organism evidence="3">
    <name type="scientific">Laccaria bicolor (strain S238N-H82 / ATCC MYA-4686)</name>
    <name type="common">Bicoloured deceiver</name>
    <name type="synonym">Laccaria laccata var. bicolor</name>
    <dbReference type="NCBI Taxonomy" id="486041"/>
    <lineage>
        <taxon>Eukaryota</taxon>
        <taxon>Fungi</taxon>
        <taxon>Dikarya</taxon>
        <taxon>Basidiomycota</taxon>
        <taxon>Agaricomycotina</taxon>
        <taxon>Agaricomycetes</taxon>
        <taxon>Agaricomycetidae</taxon>
        <taxon>Agaricales</taxon>
        <taxon>Agaricineae</taxon>
        <taxon>Hydnangiaceae</taxon>
        <taxon>Laccaria</taxon>
    </lineage>
</organism>
<sequence>MPRPTLYHTSEEKAAARRATSKKYYEKHQVQINRRSRRKYKKKLQNIRKDNISERCDPLWLMEKAKEQFNKLTHGALYTYLDEIAQYCIANPEEAKEYCASMEEQWNTFMMEVQGVLGDILQAYGCGDIWKKADMVGRDIRHVVSLVEEIHMQAMSSVDDIADWRSSGIFAYQICAEGAKVAI</sequence>
<evidence type="ECO:0000313" key="3">
    <source>
        <dbReference type="Proteomes" id="UP000001194"/>
    </source>
</evidence>
<evidence type="ECO:0000313" key="2">
    <source>
        <dbReference type="EMBL" id="EDR07420.1"/>
    </source>
</evidence>
<dbReference type="GeneID" id="6077587"/>
<feature type="region of interest" description="Disordered" evidence="1">
    <location>
        <begin position="1"/>
        <end position="24"/>
    </location>
</feature>
<evidence type="ECO:0000256" key="1">
    <source>
        <dbReference type="SAM" id="MobiDB-lite"/>
    </source>
</evidence>
<dbReference type="InParanoid" id="B0DD58"/>
<dbReference type="HOGENOM" id="CLU_101470_1_0_1"/>
<gene>
    <name evidence="2" type="ORF">LACBIDRAFT_327898</name>
</gene>
<dbReference type="EMBL" id="DS547104">
    <property type="protein sequence ID" value="EDR07420.1"/>
    <property type="molecule type" value="Genomic_DNA"/>
</dbReference>
<dbReference type="RefSeq" id="XP_001881812.1">
    <property type="nucleotide sequence ID" value="XM_001881777.1"/>
</dbReference>